<dbReference type="InterPro" id="IPR029063">
    <property type="entry name" value="SAM-dependent_MTases_sf"/>
</dbReference>
<keyword evidence="5" id="KW-0949">S-adenosyl-L-methionine</keyword>
<dbReference type="Gene3D" id="3.20.100.10">
    <property type="entry name" value="mRNA triphosphatase Cet1-like"/>
    <property type="match status" value="1"/>
</dbReference>
<dbReference type="EMBL" id="MN740503">
    <property type="protein sequence ID" value="QHU30126.1"/>
    <property type="molecule type" value="Genomic_DNA"/>
</dbReference>
<keyword evidence="9" id="KW-0342">GTP-binding</keyword>
<dbReference type="SUPFAM" id="SSF53335">
    <property type="entry name" value="S-adenosyl-L-methionine-dependent methyltransferases"/>
    <property type="match status" value="1"/>
</dbReference>
<evidence type="ECO:0000256" key="8">
    <source>
        <dbReference type="ARBA" id="ARBA00022884"/>
    </source>
</evidence>
<accession>A0A6C0LGK9</accession>
<evidence type="ECO:0000313" key="12">
    <source>
        <dbReference type="EMBL" id="QHU30126.1"/>
    </source>
</evidence>
<sequence>MSKKPEPQTMEDILKTYLDNIQRGGRDGTSEMEVRFGTARGMKPITRIESDNIVQRLLSAGFVKSESQYLLRAKSEFIDPKTGQTKVSNVRAEISGIGNIMNYCKTNDIEVVSDVQFVQKTRARINSQRGVEQLSTQVDPVDVPDFNFRCSLNLEKNLTRTQLTKSIISSWKDNKKEFRYINRHTLTHPDFPIQIDISTVKQSERGKRTYTFDEANLDRISERHEVEIEVDNFKVGIATEYATPQALNVKLKRAILLVLSGLQGTNYPVSYPKQDNLLEQYMKILMGSDYQVKRRVYPRSFVGPSSVSLQVNNIAELNEDANIPNIRNDYTVTDKADGDRKLLVVDSSGSIYLIDTNMNVQFTGARTVNSELFGSIIDGEHILHDKEGRFINLYAAFDIYYRAGEDLRTRGFMCKGDDNPNEYRLPLLVQALAVLRPSGVSSADSPSPMRFEAKTFYASSDNQSIFQACGYLMEKVKSGVFEYQTDGMIFTPMLMGVGSNKIGSTTSPKKMTWDYSFKWKPPKFNTIDFMVTYQRGTDGREDIKNVFQAGTDLSAATQITQYKTAVLRVGFNEEQHGYTNPCQNVIDDDLPTVTDRDDENGYKPMQFFPTNPVDDRAGICNLLLETSGGGDKEVFTEEREVIEDNSIVEFRYNSDKELGWRWEALRVRYDKTADLRSGGRNYGNAYHVANSNWHSIHNPVTEDMITTGSGIPDELADDDVYYNRVSKATITRSLRDFHNLYVKKKLIVGASERGNTLIDYAVGQGGDFSKWISAKLKFVFGIDISRDNIENRMKGACARYLNYKKQFKRMPSALFVAGNSSANIRDTNAIFSDKGKQITNAVFGQGAKDAVELGAGVYKHYGIGERGFDVSSIQFAVHYMFENLTTLNSFLRNVSETTKVGGYFIGTTYDGKRVFDMLRSKKQDESIELQENGVKMWEVTKRYDRSTFPPDASGVGYAIDVFQESIGKTFREFLVNFDYMDRLMENYGFARLTSDEAKELGLPSGRGSFRELFGELQNELERRPSAKNEYGTAIKMSINEKTVSFLNNYFVYKKTHDVDASAVENSKTGTTIEEVLMEQEEGEAAAEAAAKVLAAQQKTKAKPKKLKKKLKLVEK</sequence>
<comment type="pathway">
    <text evidence="1">mRNA processing; mRNA capping.</text>
</comment>
<dbReference type="GO" id="GO:0005525">
    <property type="term" value="F:GTP binding"/>
    <property type="evidence" value="ECO:0007669"/>
    <property type="project" value="UniProtKB-KW"/>
</dbReference>
<dbReference type="Pfam" id="PF03291">
    <property type="entry name" value="mRNA_G-N7_MeTrfase"/>
    <property type="match status" value="1"/>
</dbReference>
<reference evidence="12" key="1">
    <citation type="journal article" date="2020" name="Nature">
        <title>Giant virus diversity and host interactions through global metagenomics.</title>
        <authorList>
            <person name="Schulz F."/>
            <person name="Roux S."/>
            <person name="Paez-Espino D."/>
            <person name="Jungbluth S."/>
            <person name="Walsh D.A."/>
            <person name="Denef V.J."/>
            <person name="McMahon K.D."/>
            <person name="Konstantinidis K.T."/>
            <person name="Eloe-Fadrosh E.A."/>
            <person name="Kyrpides N.C."/>
            <person name="Woyke T."/>
        </authorList>
    </citation>
    <scope>NUCLEOTIDE SEQUENCE</scope>
    <source>
        <strain evidence="12">GVMAG-M-3300027833-11</strain>
    </source>
</reference>
<dbReference type="PANTHER" id="PTHR12189">
    <property type="entry name" value="MRNA GUANINE-7- METHYLTRANSFERASE"/>
    <property type="match status" value="1"/>
</dbReference>
<comment type="catalytic activity">
    <reaction evidence="10">
        <text>a 5'-end triphospho-ribonucleoside in mRNA + H2O = a 5'-end diphospho-ribonucleoside in mRNA + phosphate + H(+)</text>
        <dbReference type="Rhea" id="RHEA:67004"/>
        <dbReference type="Rhea" id="RHEA-COMP:17164"/>
        <dbReference type="Rhea" id="RHEA-COMP:17165"/>
        <dbReference type="ChEBI" id="CHEBI:15377"/>
        <dbReference type="ChEBI" id="CHEBI:15378"/>
        <dbReference type="ChEBI" id="CHEBI:43474"/>
        <dbReference type="ChEBI" id="CHEBI:167616"/>
        <dbReference type="ChEBI" id="CHEBI:167618"/>
        <dbReference type="EC" id="3.6.1.74"/>
    </reaction>
    <physiologicalReaction direction="left-to-right" evidence="10">
        <dbReference type="Rhea" id="RHEA:67005"/>
    </physiologicalReaction>
</comment>
<evidence type="ECO:0000256" key="4">
    <source>
        <dbReference type="ARBA" id="ARBA00022679"/>
    </source>
</evidence>
<dbReference type="InterPro" id="IPR033469">
    <property type="entry name" value="CYTH-like_dom_sf"/>
</dbReference>
<dbReference type="InterPro" id="IPR012340">
    <property type="entry name" value="NA-bd_OB-fold"/>
</dbReference>
<dbReference type="InterPro" id="IPR037009">
    <property type="entry name" value="mRNA_triPase_Cet1_sf"/>
</dbReference>
<evidence type="ECO:0000259" key="11">
    <source>
        <dbReference type="PROSITE" id="PS51562"/>
    </source>
</evidence>
<keyword evidence="3" id="KW-0507">mRNA processing</keyword>
<keyword evidence="6" id="KW-0547">Nucleotide-binding</keyword>
<proteinExistence type="predicted"/>
<evidence type="ECO:0000256" key="7">
    <source>
        <dbReference type="ARBA" id="ARBA00022801"/>
    </source>
</evidence>
<dbReference type="GO" id="GO:0004482">
    <property type="term" value="F:mRNA 5'-cap (guanine-N7-)-methyltransferase activity"/>
    <property type="evidence" value="ECO:0007669"/>
    <property type="project" value="InterPro"/>
</dbReference>
<dbReference type="GO" id="GO:0004651">
    <property type="term" value="F:polynucleotide 5'-phosphatase activity"/>
    <property type="evidence" value="ECO:0007669"/>
    <property type="project" value="InterPro"/>
</dbReference>
<dbReference type="InterPro" id="IPR039753">
    <property type="entry name" value="RG7MT1"/>
</dbReference>
<evidence type="ECO:0000256" key="2">
    <source>
        <dbReference type="ARBA" id="ARBA00022603"/>
    </source>
</evidence>
<evidence type="ECO:0000256" key="1">
    <source>
        <dbReference type="ARBA" id="ARBA00005129"/>
    </source>
</evidence>
<dbReference type="Gene3D" id="3.30.470.30">
    <property type="entry name" value="DNA ligase/mRNA capping enzyme"/>
    <property type="match status" value="1"/>
</dbReference>
<evidence type="ECO:0000256" key="5">
    <source>
        <dbReference type="ARBA" id="ARBA00022691"/>
    </source>
</evidence>
<dbReference type="Gene3D" id="3.40.50.150">
    <property type="entry name" value="Vaccinia Virus protein VP39"/>
    <property type="match status" value="1"/>
</dbReference>
<dbReference type="PROSITE" id="PS51562">
    <property type="entry name" value="RNA_CAP0_MT"/>
    <property type="match status" value="1"/>
</dbReference>
<dbReference type="UniPathway" id="UPA00922"/>
<keyword evidence="8" id="KW-0694">RNA-binding</keyword>
<name>A0A6C0LGK9_9ZZZZ</name>
<keyword evidence="4" id="KW-0808">Transferase</keyword>
<dbReference type="GO" id="GO:0005634">
    <property type="term" value="C:nucleus"/>
    <property type="evidence" value="ECO:0007669"/>
    <property type="project" value="TreeGrafter"/>
</dbReference>
<protein>
    <recommendedName>
        <fullName evidence="11">mRNA cap 0 methyltransferase domain-containing protein</fullName>
    </recommendedName>
</protein>
<organism evidence="12">
    <name type="scientific">viral metagenome</name>
    <dbReference type="NCBI Taxonomy" id="1070528"/>
    <lineage>
        <taxon>unclassified sequences</taxon>
        <taxon>metagenomes</taxon>
        <taxon>organismal metagenomes</taxon>
    </lineage>
</organism>
<dbReference type="PANTHER" id="PTHR12189:SF2">
    <property type="entry name" value="MRNA CAP GUANINE-N7 METHYLTRANSFERASE"/>
    <property type="match status" value="1"/>
</dbReference>
<keyword evidence="2" id="KW-0489">Methyltransferase</keyword>
<evidence type="ECO:0000256" key="9">
    <source>
        <dbReference type="ARBA" id="ARBA00023134"/>
    </source>
</evidence>
<dbReference type="Gene3D" id="2.40.50.140">
    <property type="entry name" value="Nucleic acid-binding proteins"/>
    <property type="match status" value="1"/>
</dbReference>
<dbReference type="AlphaFoldDB" id="A0A6C0LGK9"/>
<evidence type="ECO:0000256" key="10">
    <source>
        <dbReference type="ARBA" id="ARBA00047740"/>
    </source>
</evidence>
<evidence type="ECO:0000256" key="6">
    <source>
        <dbReference type="ARBA" id="ARBA00022741"/>
    </source>
</evidence>
<dbReference type="GO" id="GO:0003723">
    <property type="term" value="F:RNA binding"/>
    <property type="evidence" value="ECO:0007669"/>
    <property type="project" value="UniProtKB-KW"/>
</dbReference>
<keyword evidence="7" id="KW-0378">Hydrolase</keyword>
<dbReference type="GO" id="GO:0140818">
    <property type="term" value="F:mRNA 5'-triphosphate monophosphatase activity"/>
    <property type="evidence" value="ECO:0007669"/>
    <property type="project" value="UniProtKB-EC"/>
</dbReference>
<dbReference type="SUPFAM" id="SSF55154">
    <property type="entry name" value="CYTH-like phosphatases"/>
    <property type="match status" value="1"/>
</dbReference>
<evidence type="ECO:0000256" key="3">
    <source>
        <dbReference type="ARBA" id="ARBA00022664"/>
    </source>
</evidence>
<dbReference type="SUPFAM" id="SSF56091">
    <property type="entry name" value="DNA ligase/mRNA capping enzyme, catalytic domain"/>
    <property type="match status" value="1"/>
</dbReference>
<dbReference type="InterPro" id="IPR004971">
    <property type="entry name" value="mRNA_G-N7_MeTrfase_dom"/>
</dbReference>
<feature type="domain" description="MRNA cap 0 methyltransferase" evidence="11">
    <location>
        <begin position="730"/>
        <end position="1055"/>
    </location>
</feature>